<keyword evidence="7" id="KW-1185">Reference proteome</keyword>
<dbReference type="InterPro" id="IPR000873">
    <property type="entry name" value="AMP-dep_synth/lig_dom"/>
</dbReference>
<keyword evidence="3" id="KW-0812">Transmembrane</keyword>
<dbReference type="InterPro" id="IPR042099">
    <property type="entry name" value="ANL_N_sf"/>
</dbReference>
<dbReference type="Pfam" id="PF00501">
    <property type="entry name" value="AMP-binding"/>
    <property type="match status" value="1"/>
</dbReference>
<gene>
    <name evidence="6" type="ORF">R1flu_021141</name>
</gene>
<sequence length="596" mass="65600">MTDLLNSALCIPDAVMRYGDCGEIGSEFLVLWPLTKSILPGSLQKRILRAEKNKFDSFDRNWALLFLFQGWDNIKDITIPEFVNKKILIDSETEEYILYGELKGMVKRVANGLADLGLRRGHVVAILLTNTIYYPVMFLAIVSLGAIVTAMNPHSCKDEIENQLRMVGATFIITAAQYVGKVKDFGLELILHGDLRGHNELAEIPYTSFSFLLDGDSTDFSEVQVLQNDTAAYIFSFGSSGTTKAVTLTHRNFIALQAAMNKYEEDARDPATEDMPFHELISLVPLPLFHIYGICTVAGLQLRWGCTNVVLKHFDFVGMLQAIEKFRCTSIPAVPPIIVALAKQPIVEKFDLSSLKMIGCGGASLPKCVLEDFRARFSGIRFSQGYGMTETASVICASKHTSSVPAAPYGSVGYLIPNIEAKIIEVGTGKPLPPHEEGELCIRGPQIMKGYANDPEATAATIDADGWLHTGDLAYFSENGALFILDRVRELIRYKTFQVAPAEIEKVLLQHPDIADAVVVPVPDVEAGQLPVACVVLHSRGVLTEMDITSFVGKEVAPHKKIRGVLFLDSIPRGVSGKIHRRQLARRAAENMRGKS</sequence>
<proteinExistence type="inferred from homology"/>
<dbReference type="InterPro" id="IPR045851">
    <property type="entry name" value="AMP-bd_C_sf"/>
</dbReference>
<protein>
    <recommendedName>
        <fullName evidence="8">4-coumarate--CoA ligase</fullName>
    </recommendedName>
</protein>
<evidence type="ECO:0000256" key="3">
    <source>
        <dbReference type="SAM" id="Phobius"/>
    </source>
</evidence>
<dbReference type="InterPro" id="IPR025110">
    <property type="entry name" value="AMP-bd_C"/>
</dbReference>
<evidence type="ECO:0008006" key="8">
    <source>
        <dbReference type="Google" id="ProtNLM"/>
    </source>
</evidence>
<evidence type="ECO:0000259" key="4">
    <source>
        <dbReference type="Pfam" id="PF00501"/>
    </source>
</evidence>
<dbReference type="FunFam" id="3.30.300.30:FF:000007">
    <property type="entry name" value="4-coumarate--CoA ligase 2"/>
    <property type="match status" value="1"/>
</dbReference>
<feature type="domain" description="AMP-binding enzyme C-terminal" evidence="5">
    <location>
        <begin position="503"/>
        <end position="578"/>
    </location>
</feature>
<dbReference type="Gene3D" id="3.30.300.30">
    <property type="match status" value="1"/>
</dbReference>
<dbReference type="PANTHER" id="PTHR24096">
    <property type="entry name" value="LONG-CHAIN-FATTY-ACID--COA LIGASE"/>
    <property type="match status" value="1"/>
</dbReference>
<name>A0ABD1ZNQ8_9MARC</name>
<dbReference type="Proteomes" id="UP001605036">
    <property type="component" value="Unassembled WGS sequence"/>
</dbReference>
<dbReference type="Pfam" id="PF13193">
    <property type="entry name" value="AMP-binding_C"/>
    <property type="match status" value="1"/>
</dbReference>
<organism evidence="6 7">
    <name type="scientific">Riccia fluitans</name>
    <dbReference type="NCBI Taxonomy" id="41844"/>
    <lineage>
        <taxon>Eukaryota</taxon>
        <taxon>Viridiplantae</taxon>
        <taxon>Streptophyta</taxon>
        <taxon>Embryophyta</taxon>
        <taxon>Marchantiophyta</taxon>
        <taxon>Marchantiopsida</taxon>
        <taxon>Marchantiidae</taxon>
        <taxon>Marchantiales</taxon>
        <taxon>Ricciaceae</taxon>
        <taxon>Riccia</taxon>
    </lineage>
</organism>
<feature type="domain" description="AMP-dependent synthetase/ligase" evidence="4">
    <location>
        <begin position="84"/>
        <end position="451"/>
    </location>
</feature>
<keyword evidence="3" id="KW-0472">Membrane</keyword>
<evidence type="ECO:0000256" key="2">
    <source>
        <dbReference type="ARBA" id="ARBA00022598"/>
    </source>
</evidence>
<comment type="caution">
    <text evidence="6">The sequence shown here is derived from an EMBL/GenBank/DDBJ whole genome shotgun (WGS) entry which is preliminary data.</text>
</comment>
<evidence type="ECO:0000313" key="7">
    <source>
        <dbReference type="Proteomes" id="UP001605036"/>
    </source>
</evidence>
<accession>A0ABD1ZNQ8</accession>
<dbReference type="Gene3D" id="3.40.50.12780">
    <property type="entry name" value="N-terminal domain of ligase-like"/>
    <property type="match status" value="1"/>
</dbReference>
<dbReference type="AlphaFoldDB" id="A0ABD1ZNQ8"/>
<evidence type="ECO:0000259" key="5">
    <source>
        <dbReference type="Pfam" id="PF13193"/>
    </source>
</evidence>
<feature type="transmembrane region" description="Helical" evidence="3">
    <location>
        <begin position="123"/>
        <end position="148"/>
    </location>
</feature>
<keyword evidence="3" id="KW-1133">Transmembrane helix</keyword>
<dbReference type="SUPFAM" id="SSF56801">
    <property type="entry name" value="Acetyl-CoA synthetase-like"/>
    <property type="match status" value="1"/>
</dbReference>
<evidence type="ECO:0000313" key="6">
    <source>
        <dbReference type="EMBL" id="KAL2653013.1"/>
    </source>
</evidence>
<dbReference type="PANTHER" id="PTHR24096:SF425">
    <property type="entry name" value="4-COUMARATE--COA LIGASE-LIKE 7"/>
    <property type="match status" value="1"/>
</dbReference>
<evidence type="ECO:0000256" key="1">
    <source>
        <dbReference type="ARBA" id="ARBA00006432"/>
    </source>
</evidence>
<keyword evidence="2" id="KW-0436">Ligase</keyword>
<reference evidence="6 7" key="1">
    <citation type="submission" date="2024-09" db="EMBL/GenBank/DDBJ databases">
        <title>Chromosome-scale assembly of Riccia fluitans.</title>
        <authorList>
            <person name="Paukszto L."/>
            <person name="Sawicki J."/>
            <person name="Karawczyk K."/>
            <person name="Piernik-Szablinska J."/>
            <person name="Szczecinska M."/>
            <person name="Mazdziarz M."/>
        </authorList>
    </citation>
    <scope>NUCLEOTIDE SEQUENCE [LARGE SCALE GENOMIC DNA]</scope>
    <source>
        <strain evidence="6">Rf_01</strain>
        <tissue evidence="6">Aerial parts of the thallus</tissue>
    </source>
</reference>
<dbReference type="EMBL" id="JBHFFA010000001">
    <property type="protein sequence ID" value="KAL2653013.1"/>
    <property type="molecule type" value="Genomic_DNA"/>
</dbReference>
<comment type="similarity">
    <text evidence="1">Belongs to the ATP-dependent AMP-binding enzyme family.</text>
</comment>
<dbReference type="GO" id="GO:0016874">
    <property type="term" value="F:ligase activity"/>
    <property type="evidence" value="ECO:0007669"/>
    <property type="project" value="UniProtKB-KW"/>
</dbReference>